<accession>A0A7R9YFL1</accession>
<dbReference type="PANTHER" id="PTHR39434">
    <property type="match status" value="1"/>
</dbReference>
<sequence>MMLRRQVSLLGSALLLRPLAASLSSSSSSAGGHPIPPFHYAFPVHDLKAAKSFYGGVMGCSEGRSSVHWQDYNLYGHQIVCHFVGEGYRCQDYINPVDNMEVPVPHAGIVLLEDQFLELAARLRKANVEFVIEPQKRFIGAPGEQWTMFFKDQSGNNLEFKAMAHPGNLFAKYNVPEG</sequence>
<proteinExistence type="predicted"/>
<dbReference type="InterPro" id="IPR037523">
    <property type="entry name" value="VOC_core"/>
</dbReference>
<dbReference type="PANTHER" id="PTHR39434:SF1">
    <property type="entry name" value="VOC DOMAIN-CONTAINING PROTEIN"/>
    <property type="match status" value="1"/>
</dbReference>
<feature type="chain" id="PRO_5030940714" description="VOC domain-containing protein" evidence="1">
    <location>
        <begin position="22"/>
        <end position="178"/>
    </location>
</feature>
<dbReference type="Gene3D" id="3.10.180.10">
    <property type="entry name" value="2,3-Dihydroxybiphenyl 1,2-Dioxygenase, domain 1"/>
    <property type="match status" value="1"/>
</dbReference>
<protein>
    <recommendedName>
        <fullName evidence="2">VOC domain-containing protein</fullName>
    </recommendedName>
</protein>
<organism evidence="3">
    <name type="scientific">Pinguiococcus pyrenoidosus</name>
    <dbReference type="NCBI Taxonomy" id="172671"/>
    <lineage>
        <taxon>Eukaryota</taxon>
        <taxon>Sar</taxon>
        <taxon>Stramenopiles</taxon>
        <taxon>Ochrophyta</taxon>
        <taxon>Pinguiophyceae</taxon>
        <taxon>Pinguiochrysidales</taxon>
        <taxon>Pinguiochrysidaceae</taxon>
        <taxon>Pinguiococcus</taxon>
    </lineage>
</organism>
<evidence type="ECO:0000259" key="2">
    <source>
        <dbReference type="PROSITE" id="PS51819"/>
    </source>
</evidence>
<name>A0A7R9YFL1_9STRA</name>
<dbReference type="Pfam" id="PF00903">
    <property type="entry name" value="Glyoxalase"/>
    <property type="match status" value="1"/>
</dbReference>
<reference evidence="3" key="1">
    <citation type="submission" date="2021-01" db="EMBL/GenBank/DDBJ databases">
        <authorList>
            <person name="Corre E."/>
            <person name="Pelletier E."/>
            <person name="Niang G."/>
            <person name="Scheremetjew M."/>
            <person name="Finn R."/>
            <person name="Kale V."/>
            <person name="Holt S."/>
            <person name="Cochrane G."/>
            <person name="Meng A."/>
            <person name="Brown T."/>
            <person name="Cohen L."/>
        </authorList>
    </citation>
    <scope>NUCLEOTIDE SEQUENCE</scope>
    <source>
        <strain evidence="3">CCMP2078</strain>
    </source>
</reference>
<gene>
    <name evidence="3" type="ORF">PPYR1160_LOCUS14013</name>
</gene>
<dbReference type="AlphaFoldDB" id="A0A7R9YFL1"/>
<evidence type="ECO:0000313" key="3">
    <source>
        <dbReference type="EMBL" id="CAD8264510.1"/>
    </source>
</evidence>
<dbReference type="InterPro" id="IPR004360">
    <property type="entry name" value="Glyas_Fos-R_dOase_dom"/>
</dbReference>
<keyword evidence="1" id="KW-0732">Signal</keyword>
<evidence type="ECO:0000256" key="1">
    <source>
        <dbReference type="SAM" id="SignalP"/>
    </source>
</evidence>
<dbReference type="InterPro" id="IPR029068">
    <property type="entry name" value="Glyas_Bleomycin-R_OHBP_Dase"/>
</dbReference>
<dbReference type="CDD" id="cd08357">
    <property type="entry name" value="VOC_like"/>
    <property type="match status" value="1"/>
</dbReference>
<dbReference type="SUPFAM" id="SSF54593">
    <property type="entry name" value="Glyoxalase/Bleomycin resistance protein/Dihydroxybiphenyl dioxygenase"/>
    <property type="match status" value="1"/>
</dbReference>
<dbReference type="PROSITE" id="PS51819">
    <property type="entry name" value="VOC"/>
    <property type="match status" value="1"/>
</dbReference>
<feature type="domain" description="VOC" evidence="2">
    <location>
        <begin position="36"/>
        <end position="163"/>
    </location>
</feature>
<feature type="signal peptide" evidence="1">
    <location>
        <begin position="1"/>
        <end position="21"/>
    </location>
</feature>
<dbReference type="EMBL" id="HBEA01018439">
    <property type="protein sequence ID" value="CAD8264510.1"/>
    <property type="molecule type" value="Transcribed_RNA"/>
</dbReference>